<dbReference type="InParanoid" id="F5YAZ5"/>
<gene>
    <name evidence="3" type="ordered locus">TREAZ_0634</name>
</gene>
<dbReference type="OrthoDB" id="9803017at2"/>
<evidence type="ECO:0000313" key="4">
    <source>
        <dbReference type="Proteomes" id="UP000009222"/>
    </source>
</evidence>
<sequence>MRITGGTLAGRQVKVPEGVIRPAMDRMRESVFASLGDLTGLSFLDLFTGSGIIALEAASRGASYIEAVEMDPKKRKTLLENVSIAPVRVNCRFMAAELYVKRAKKAFDLVFCDPPFPYQYKWELVEAISASPLIKTGSKLLIHRPREDFHDDPIPGLEKFDSREYGRSVVDFYKSLKNGDFL</sequence>
<keyword evidence="4" id="KW-1185">Reference proteome</keyword>
<dbReference type="PIRSF" id="PIRSF004553">
    <property type="entry name" value="CHP00095"/>
    <property type="match status" value="1"/>
</dbReference>
<reference evidence="4" key="1">
    <citation type="submission" date="2009-12" db="EMBL/GenBank/DDBJ databases">
        <title>Complete sequence of Treponema azotonutricium strain ZAS-9.</title>
        <authorList>
            <person name="Tetu S.G."/>
            <person name="Matson E."/>
            <person name="Ren Q."/>
            <person name="Seshadri R."/>
            <person name="Elbourne L."/>
            <person name="Hassan K.A."/>
            <person name="Durkin A."/>
            <person name="Radune D."/>
            <person name="Mohamoud Y."/>
            <person name="Shay R."/>
            <person name="Jin S."/>
            <person name="Zhang X."/>
            <person name="Lucey K."/>
            <person name="Ballor N.R."/>
            <person name="Ottesen E."/>
            <person name="Rosenthal R."/>
            <person name="Allen A."/>
            <person name="Leadbetter J.R."/>
            <person name="Paulsen I.T."/>
        </authorList>
    </citation>
    <scope>NUCLEOTIDE SEQUENCE [LARGE SCALE GENOMIC DNA]</scope>
    <source>
        <strain evidence="4">ATCC BAA-888 / DSM 13862 / ZAS-9</strain>
    </source>
</reference>
<dbReference type="RefSeq" id="WP_015711327.1">
    <property type="nucleotide sequence ID" value="NC_015577.1"/>
</dbReference>
<dbReference type="Pfam" id="PF03602">
    <property type="entry name" value="Cons_hypoth95"/>
    <property type="match status" value="1"/>
</dbReference>
<dbReference type="PROSITE" id="PS00092">
    <property type="entry name" value="N6_MTASE"/>
    <property type="match status" value="1"/>
</dbReference>
<dbReference type="HOGENOM" id="CLU_075826_0_2_12"/>
<protein>
    <submittedName>
        <fullName evidence="3">Methyltransferase small</fullName>
    </submittedName>
</protein>
<dbReference type="KEGG" id="taz:TREAZ_0634"/>
<evidence type="ECO:0000313" key="3">
    <source>
        <dbReference type="EMBL" id="AEF80716.1"/>
    </source>
</evidence>
<dbReference type="InterPro" id="IPR002052">
    <property type="entry name" value="DNA_methylase_N6_adenine_CS"/>
</dbReference>
<dbReference type="GO" id="GO:0008168">
    <property type="term" value="F:methyltransferase activity"/>
    <property type="evidence" value="ECO:0007669"/>
    <property type="project" value="UniProtKB-KW"/>
</dbReference>
<dbReference type="eggNOG" id="COG0742">
    <property type="taxonomic scope" value="Bacteria"/>
</dbReference>
<dbReference type="AlphaFoldDB" id="F5YAZ5"/>
<dbReference type="PANTHER" id="PTHR43542">
    <property type="entry name" value="METHYLTRANSFERASE"/>
    <property type="match status" value="1"/>
</dbReference>
<dbReference type="GO" id="GO:0003676">
    <property type="term" value="F:nucleic acid binding"/>
    <property type="evidence" value="ECO:0007669"/>
    <property type="project" value="InterPro"/>
</dbReference>
<reference evidence="3 4" key="2">
    <citation type="journal article" date="2011" name="ISME J.">
        <title>RNA-seq reveals cooperative metabolic interactions between two termite-gut spirochete species in co-culture.</title>
        <authorList>
            <person name="Rosenthal A.Z."/>
            <person name="Matson E.G."/>
            <person name="Eldar A."/>
            <person name="Leadbetter J.R."/>
        </authorList>
    </citation>
    <scope>NUCLEOTIDE SEQUENCE [LARGE SCALE GENOMIC DNA]</scope>
    <source>
        <strain evidence="4">ATCC BAA-888 / DSM 13862 / ZAS-9</strain>
    </source>
</reference>
<evidence type="ECO:0000256" key="2">
    <source>
        <dbReference type="ARBA" id="ARBA00022679"/>
    </source>
</evidence>
<keyword evidence="1 3" id="KW-0489">Methyltransferase</keyword>
<proteinExistence type="predicted"/>
<dbReference type="InterPro" id="IPR029063">
    <property type="entry name" value="SAM-dependent_MTases_sf"/>
</dbReference>
<dbReference type="FunCoup" id="F5YAZ5">
    <property type="interactions" value="460"/>
</dbReference>
<organism evidence="3 4">
    <name type="scientific">Leadbettera azotonutricia (strain ATCC BAA-888 / DSM 13862 / ZAS-9)</name>
    <name type="common">Treponema azotonutricium</name>
    <dbReference type="NCBI Taxonomy" id="545695"/>
    <lineage>
        <taxon>Bacteria</taxon>
        <taxon>Pseudomonadati</taxon>
        <taxon>Spirochaetota</taxon>
        <taxon>Spirochaetia</taxon>
        <taxon>Spirochaetales</taxon>
        <taxon>Breznakiellaceae</taxon>
        <taxon>Leadbettera</taxon>
    </lineage>
</organism>
<dbReference type="STRING" id="545695.TREAZ_0634"/>
<dbReference type="EMBL" id="CP001841">
    <property type="protein sequence ID" value="AEF80716.1"/>
    <property type="molecule type" value="Genomic_DNA"/>
</dbReference>
<dbReference type="GO" id="GO:0031167">
    <property type="term" value="P:rRNA methylation"/>
    <property type="evidence" value="ECO:0007669"/>
    <property type="project" value="InterPro"/>
</dbReference>
<dbReference type="InterPro" id="IPR004398">
    <property type="entry name" value="RNA_MeTrfase_RsmD"/>
</dbReference>
<dbReference type="SUPFAM" id="SSF53335">
    <property type="entry name" value="S-adenosyl-L-methionine-dependent methyltransferases"/>
    <property type="match status" value="1"/>
</dbReference>
<dbReference type="PANTHER" id="PTHR43542:SF1">
    <property type="entry name" value="METHYLTRANSFERASE"/>
    <property type="match status" value="1"/>
</dbReference>
<evidence type="ECO:0000256" key="1">
    <source>
        <dbReference type="ARBA" id="ARBA00022603"/>
    </source>
</evidence>
<keyword evidence="2 3" id="KW-0808">Transferase</keyword>
<dbReference type="Proteomes" id="UP000009222">
    <property type="component" value="Chromosome"/>
</dbReference>
<dbReference type="Gene3D" id="3.40.50.150">
    <property type="entry name" value="Vaccinia Virus protein VP39"/>
    <property type="match status" value="1"/>
</dbReference>
<name>F5YAZ5_LEAAZ</name>
<dbReference type="CDD" id="cd02440">
    <property type="entry name" value="AdoMet_MTases"/>
    <property type="match status" value="1"/>
</dbReference>
<accession>F5YAZ5</accession>